<evidence type="ECO:0000256" key="2">
    <source>
        <dbReference type="ARBA" id="ARBA00023235"/>
    </source>
</evidence>
<dbReference type="NCBIfam" id="TIGR00093">
    <property type="entry name" value="pseudouridine synthase"/>
    <property type="match status" value="1"/>
</dbReference>
<dbReference type="AlphaFoldDB" id="A0A1I6CTM7"/>
<protein>
    <recommendedName>
        <fullName evidence="4">Pseudouridine synthase</fullName>
        <ecNumber evidence="4">5.4.99.-</ecNumber>
    </recommendedName>
</protein>
<dbReference type="Pfam" id="PF01479">
    <property type="entry name" value="S4"/>
    <property type="match status" value="1"/>
</dbReference>
<dbReference type="Gene3D" id="3.30.70.580">
    <property type="entry name" value="Pseudouridine synthase I, catalytic domain, N-terminal subdomain"/>
    <property type="match status" value="1"/>
</dbReference>
<comment type="similarity">
    <text evidence="1 4">Belongs to the pseudouridine synthase RsuA family.</text>
</comment>
<dbReference type="CDD" id="cd02870">
    <property type="entry name" value="PseudoU_synth_RsuA_like"/>
    <property type="match status" value="1"/>
</dbReference>
<dbReference type="InterPro" id="IPR000748">
    <property type="entry name" value="PsdUridine_synth_RsuA/RluB/E/F"/>
</dbReference>
<dbReference type="Proteomes" id="UP000199584">
    <property type="component" value="Unassembled WGS sequence"/>
</dbReference>
<dbReference type="CDD" id="cd00165">
    <property type="entry name" value="S4"/>
    <property type="match status" value="1"/>
</dbReference>
<evidence type="ECO:0000313" key="7">
    <source>
        <dbReference type="Proteomes" id="UP000199584"/>
    </source>
</evidence>
<gene>
    <name evidence="6" type="ORF">SAMN05660706_10224</name>
</gene>
<dbReference type="GO" id="GO:0005829">
    <property type="term" value="C:cytosol"/>
    <property type="evidence" value="ECO:0007669"/>
    <property type="project" value="UniProtKB-ARBA"/>
</dbReference>
<dbReference type="EC" id="5.4.99.-" evidence="4"/>
<dbReference type="SUPFAM" id="SSF55174">
    <property type="entry name" value="Alpha-L RNA-binding motif"/>
    <property type="match status" value="1"/>
</dbReference>
<dbReference type="EMBL" id="FOYM01000002">
    <property type="protein sequence ID" value="SFQ96568.1"/>
    <property type="molecule type" value="Genomic_DNA"/>
</dbReference>
<evidence type="ECO:0000256" key="4">
    <source>
        <dbReference type="RuleBase" id="RU003887"/>
    </source>
</evidence>
<dbReference type="PANTHER" id="PTHR47683:SF2">
    <property type="entry name" value="RNA-BINDING S4 DOMAIN-CONTAINING PROTEIN"/>
    <property type="match status" value="1"/>
</dbReference>
<keyword evidence="7" id="KW-1185">Reference proteome</keyword>
<dbReference type="InterPro" id="IPR020094">
    <property type="entry name" value="TruA/RsuA/RluB/E/F_N"/>
</dbReference>
<accession>A0A1I6CTM7</accession>
<dbReference type="InterPro" id="IPR020103">
    <property type="entry name" value="PsdUridine_synth_cat_dom_sf"/>
</dbReference>
<dbReference type="PANTHER" id="PTHR47683">
    <property type="entry name" value="PSEUDOURIDINE SYNTHASE FAMILY PROTEIN-RELATED"/>
    <property type="match status" value="1"/>
</dbReference>
<evidence type="ECO:0000256" key="1">
    <source>
        <dbReference type="ARBA" id="ARBA00008348"/>
    </source>
</evidence>
<evidence type="ECO:0000313" key="6">
    <source>
        <dbReference type="EMBL" id="SFQ96568.1"/>
    </source>
</evidence>
<dbReference type="Gene3D" id="3.30.70.1560">
    <property type="entry name" value="Alpha-L RNA-binding motif"/>
    <property type="match status" value="1"/>
</dbReference>
<name>A0A1I6CTM7_9FIRM</name>
<dbReference type="InterPro" id="IPR018496">
    <property type="entry name" value="PsdUridine_synth_RsuA/RluB_CS"/>
</dbReference>
<dbReference type="PROSITE" id="PS01149">
    <property type="entry name" value="PSI_RSU"/>
    <property type="match status" value="1"/>
</dbReference>
<feature type="domain" description="RNA-binding S4" evidence="5">
    <location>
        <begin position="1"/>
        <end position="59"/>
    </location>
</feature>
<keyword evidence="3" id="KW-0694">RNA-binding</keyword>
<dbReference type="Gene3D" id="3.10.290.10">
    <property type="entry name" value="RNA-binding S4 domain"/>
    <property type="match status" value="1"/>
</dbReference>
<dbReference type="InterPro" id="IPR050343">
    <property type="entry name" value="RsuA_PseudoU_synthase"/>
</dbReference>
<dbReference type="SMART" id="SM00363">
    <property type="entry name" value="S4"/>
    <property type="match status" value="1"/>
</dbReference>
<reference evidence="7" key="1">
    <citation type="submission" date="2016-10" db="EMBL/GenBank/DDBJ databases">
        <authorList>
            <person name="Varghese N."/>
            <person name="Submissions S."/>
        </authorList>
    </citation>
    <scope>NUCLEOTIDE SEQUENCE [LARGE SCALE GENOMIC DNA]</scope>
    <source>
        <strain evidence="7">DSM 3669</strain>
    </source>
</reference>
<evidence type="ECO:0000259" key="5">
    <source>
        <dbReference type="SMART" id="SM00363"/>
    </source>
</evidence>
<dbReference type="Pfam" id="PF00849">
    <property type="entry name" value="PseudoU_synth_2"/>
    <property type="match status" value="1"/>
</dbReference>
<proteinExistence type="inferred from homology"/>
<dbReference type="STRING" id="39060.SAMN05660706_10224"/>
<dbReference type="GO" id="GO:0120159">
    <property type="term" value="F:rRNA pseudouridine synthase activity"/>
    <property type="evidence" value="ECO:0007669"/>
    <property type="project" value="UniProtKB-ARBA"/>
</dbReference>
<dbReference type="GO" id="GO:0003723">
    <property type="term" value="F:RNA binding"/>
    <property type="evidence" value="ECO:0007669"/>
    <property type="project" value="UniProtKB-KW"/>
</dbReference>
<dbReference type="InterPro" id="IPR036986">
    <property type="entry name" value="S4_RNA-bd_sf"/>
</dbReference>
<dbReference type="GO" id="GO:0000455">
    <property type="term" value="P:enzyme-directed rRNA pseudouridine synthesis"/>
    <property type="evidence" value="ECO:0007669"/>
    <property type="project" value="UniProtKB-ARBA"/>
</dbReference>
<dbReference type="InterPro" id="IPR042092">
    <property type="entry name" value="PsdUridine_s_RsuA/RluB/E/F_cat"/>
</dbReference>
<dbReference type="FunFam" id="3.30.70.1560:FF:000001">
    <property type="entry name" value="Pseudouridine synthase"/>
    <property type="match status" value="1"/>
</dbReference>
<dbReference type="PROSITE" id="PS50889">
    <property type="entry name" value="S4"/>
    <property type="match status" value="1"/>
</dbReference>
<sequence>MARAGVASRRRSEELIVEGKVMVNGKPVTTPGLKIDPLRDRVEVDGQFLRKPEKKVYLLLYKPTGYVSTVSDPRGRRKVTDLLHGIKQRVYPVGRLDFDSEGLLLLTNDGALTYALTHPRHEVPKTYLVMVQGMPNRQQIEALQNGVKLEDGLTAPAGVRIIGSRKNNALMEITIREGRNRQVRRMCEHIGHPVLSLKRVRVGPLRLGDLQPGQFRHLTVKEVHRLKKAARI</sequence>
<dbReference type="InterPro" id="IPR006145">
    <property type="entry name" value="PsdUridine_synth_RsuA/RluA"/>
</dbReference>
<organism evidence="6 7">
    <name type="scientific">Desulfoscipio geothermicus DSM 3669</name>
    <dbReference type="NCBI Taxonomy" id="1121426"/>
    <lineage>
        <taxon>Bacteria</taxon>
        <taxon>Bacillati</taxon>
        <taxon>Bacillota</taxon>
        <taxon>Clostridia</taxon>
        <taxon>Eubacteriales</taxon>
        <taxon>Desulfallaceae</taxon>
        <taxon>Desulfoscipio</taxon>
    </lineage>
</organism>
<dbReference type="InterPro" id="IPR002942">
    <property type="entry name" value="S4_RNA-bd"/>
</dbReference>
<keyword evidence="2 4" id="KW-0413">Isomerase</keyword>
<dbReference type="SUPFAM" id="SSF55120">
    <property type="entry name" value="Pseudouridine synthase"/>
    <property type="match status" value="1"/>
</dbReference>
<evidence type="ECO:0000256" key="3">
    <source>
        <dbReference type="PROSITE-ProRule" id="PRU00182"/>
    </source>
</evidence>